<dbReference type="InterPro" id="IPR029065">
    <property type="entry name" value="Enolase_C-like"/>
</dbReference>
<name>A0A1N5WW01_9ARCH</name>
<dbReference type="RefSeq" id="WP_021789621.1">
    <property type="nucleotide sequence ID" value="NZ_LT671858.1"/>
</dbReference>
<dbReference type="Gene3D" id="3.20.20.120">
    <property type="entry name" value="Enolase-like C-terminal domain"/>
    <property type="match status" value="1"/>
</dbReference>
<evidence type="ECO:0000259" key="3">
    <source>
        <dbReference type="SMART" id="SM00922"/>
    </source>
</evidence>
<dbReference type="STRING" id="1673428.CPM_1948"/>
<dbReference type="SUPFAM" id="SSF51604">
    <property type="entry name" value="Enolase C-terminal domain-like"/>
    <property type="match status" value="1"/>
</dbReference>
<feature type="region of interest" description="Disordered" evidence="2">
    <location>
        <begin position="377"/>
        <end position="402"/>
    </location>
</feature>
<reference evidence="6" key="2">
    <citation type="submission" date="2016-06" db="EMBL/GenBank/DDBJ databases">
        <authorList>
            <person name="Toshchakov V.S."/>
        </authorList>
    </citation>
    <scope>NUCLEOTIDE SEQUENCE [LARGE SCALE GENOMIC DNA]</scope>
    <source>
        <strain>PM4 (JCM 30641</strain>
        <strain evidence="6">\VKM B-2940)</strain>
    </source>
</reference>
<gene>
    <name evidence="5" type="ORF">CPM_1948</name>
    <name evidence="4" type="ORF">CSP5_2016</name>
</gene>
<dbReference type="GO" id="GO:0016829">
    <property type="term" value="F:lyase activity"/>
    <property type="evidence" value="ECO:0007669"/>
    <property type="project" value="UniProtKB-KW"/>
</dbReference>
<keyword evidence="6" id="KW-1185">Reference proteome</keyword>
<dbReference type="SMART" id="SM00922">
    <property type="entry name" value="MR_MLE"/>
    <property type="match status" value="1"/>
</dbReference>
<evidence type="ECO:0000313" key="7">
    <source>
        <dbReference type="Proteomes" id="UP000195607"/>
    </source>
</evidence>
<accession>A0A1N5WW01</accession>
<dbReference type="PANTHER" id="PTHR48080">
    <property type="entry name" value="D-GALACTONATE DEHYDRATASE-RELATED"/>
    <property type="match status" value="1"/>
</dbReference>
<dbReference type="Pfam" id="PF13378">
    <property type="entry name" value="MR_MLE_C"/>
    <property type="match status" value="1"/>
</dbReference>
<dbReference type="AlphaFoldDB" id="A0A1N5WW01"/>
<sequence length="402" mass="45114">MAGKIKEIEIYNVSEKTSEKSSPWSSTMIIVKVTTSDGIVGYGEAPTTLMTLPVKESAEEVKRVFLNKDVNEIYKNTMEFYKHSFYLSRSMEATSALSAVEMACWDIVGKSCKEPVYNLLGGKMRDSVRAYSNGWYSDCVTADDFVDKAKEIRKKGFDAVKFDPFGNNYDTINKKGLESAENIVSGLRESFGDSMDLLIEFHGRFSMEAAKKATQILEPYDCFFFEEPLHPELEMRLPELRSTVNTPIALGERVLNARDFMRNIVEGKVDIIQPDVTNSRGILESFKIATIADAWGIPVAYHNAFGPVQTAATLNLDTTINNFIIQESFEESWPEWKKKLLKSGYKLENGHFKLSGKPGLGIEMDEKSLKEHMVNGMEPFDPESPPWVVSGTYVGEGTDGKQ</sequence>
<dbReference type="PANTHER" id="PTHR48080:SF2">
    <property type="entry name" value="D-GALACTONATE DEHYDRATASE"/>
    <property type="match status" value="1"/>
</dbReference>
<keyword evidence="1" id="KW-0456">Lyase</keyword>
<proteinExistence type="predicted"/>
<dbReference type="SUPFAM" id="SSF54826">
    <property type="entry name" value="Enolase N-terminal domain-like"/>
    <property type="match status" value="1"/>
</dbReference>
<dbReference type="GeneID" id="41589248"/>
<reference evidence="5" key="3">
    <citation type="submission" date="2016-06" db="EMBL/GenBank/DDBJ databases">
        <authorList>
            <person name="Olsen C.W."/>
            <person name="Carey S."/>
            <person name="Hinshaw L."/>
            <person name="Karasin A.I."/>
        </authorList>
    </citation>
    <scope>NUCLEOTIDE SEQUENCE [LARGE SCALE GENOMIC DNA]</scope>
    <source>
        <strain evidence="5">PM4</strain>
    </source>
</reference>
<dbReference type="InterPro" id="IPR013341">
    <property type="entry name" value="Mandelate_racemase_N_dom"/>
</dbReference>
<dbReference type="CDD" id="cd03316">
    <property type="entry name" value="MR_like"/>
    <property type="match status" value="1"/>
</dbReference>
<dbReference type="KEGG" id="cdiv:CPM_1948"/>
<evidence type="ECO:0000313" key="5">
    <source>
        <dbReference type="EMBL" id="SJK85720.1"/>
    </source>
</evidence>
<dbReference type="InterPro" id="IPR034593">
    <property type="entry name" value="DgoD-like"/>
</dbReference>
<evidence type="ECO:0000313" key="4">
    <source>
        <dbReference type="EMBL" id="SIM89344.1"/>
    </source>
</evidence>
<dbReference type="OrthoDB" id="42605at2157"/>
<feature type="domain" description="Mandelate racemase/muconate lactonizing enzyme C-terminal" evidence="3">
    <location>
        <begin position="142"/>
        <end position="247"/>
    </location>
</feature>
<evidence type="ECO:0000256" key="1">
    <source>
        <dbReference type="ARBA" id="ARBA00023239"/>
    </source>
</evidence>
<dbReference type="Proteomes" id="UP000195607">
    <property type="component" value="Chromosome I"/>
</dbReference>
<organism evidence="4 7">
    <name type="scientific">Cuniculiplasma divulgatum</name>
    <dbReference type="NCBI Taxonomy" id="1673428"/>
    <lineage>
        <taxon>Archaea</taxon>
        <taxon>Methanobacteriati</taxon>
        <taxon>Thermoplasmatota</taxon>
        <taxon>Thermoplasmata</taxon>
        <taxon>Thermoplasmatales</taxon>
        <taxon>Cuniculiplasmataceae</taxon>
        <taxon>Cuniculiplasma</taxon>
    </lineage>
</organism>
<dbReference type="Proteomes" id="UP000187822">
    <property type="component" value="Chromosome I"/>
</dbReference>
<evidence type="ECO:0000256" key="2">
    <source>
        <dbReference type="SAM" id="MobiDB-lite"/>
    </source>
</evidence>
<dbReference type="SFLD" id="SFLDG00179">
    <property type="entry name" value="mandelate_racemase"/>
    <property type="match status" value="1"/>
</dbReference>
<dbReference type="InterPro" id="IPR036849">
    <property type="entry name" value="Enolase-like_C_sf"/>
</dbReference>
<reference evidence="4 7" key="1">
    <citation type="submission" date="2016-04" db="EMBL/GenBank/DDBJ databases">
        <authorList>
            <person name="Evans L.H."/>
            <person name="Alamgir A."/>
            <person name="Owens N."/>
            <person name="Weber N.D."/>
            <person name="Virtaneva K."/>
            <person name="Barbian K."/>
            <person name="Babar A."/>
            <person name="Rosenke K."/>
        </authorList>
    </citation>
    <scope>NUCLEOTIDE SEQUENCE [LARGE SCALE GENOMIC DNA]</scope>
    <source>
        <strain evidence="4">S5</strain>
        <strain evidence="7">S5(T) (JCM 30642 \VKM B-2941)</strain>
    </source>
</reference>
<evidence type="ECO:0000313" key="6">
    <source>
        <dbReference type="Proteomes" id="UP000187822"/>
    </source>
</evidence>
<dbReference type="InterPro" id="IPR029017">
    <property type="entry name" value="Enolase-like_N"/>
</dbReference>
<dbReference type="Pfam" id="PF02746">
    <property type="entry name" value="MR_MLE_N"/>
    <property type="match status" value="1"/>
</dbReference>
<protein>
    <submittedName>
        <fullName evidence="4">Mandelate racemase subfamily of enolase superfamily enzyme</fullName>
    </submittedName>
</protein>
<dbReference type="InterPro" id="IPR013342">
    <property type="entry name" value="Mandelate_racemase_C"/>
</dbReference>
<dbReference type="EMBL" id="LT719092">
    <property type="protein sequence ID" value="SJK85720.1"/>
    <property type="molecule type" value="Genomic_DNA"/>
</dbReference>
<dbReference type="Gene3D" id="3.30.390.10">
    <property type="entry name" value="Enolase-like, N-terminal domain"/>
    <property type="match status" value="1"/>
</dbReference>
<dbReference type="EMBL" id="LT671858">
    <property type="protein sequence ID" value="SIM89344.1"/>
    <property type="molecule type" value="Genomic_DNA"/>
</dbReference>
<dbReference type="SFLD" id="SFLDS00001">
    <property type="entry name" value="Enolase"/>
    <property type="match status" value="1"/>
</dbReference>